<dbReference type="PANTHER" id="PTHR43798">
    <property type="entry name" value="MONOACYLGLYCEROL LIPASE"/>
    <property type="match status" value="1"/>
</dbReference>
<keyword evidence="4" id="KW-1185">Reference proteome</keyword>
<dbReference type="InterPro" id="IPR050266">
    <property type="entry name" value="AB_hydrolase_sf"/>
</dbReference>
<gene>
    <name evidence="3" type="ORF">GCM10009559_55800</name>
</gene>
<reference evidence="3 4" key="1">
    <citation type="journal article" date="2019" name="Int. J. Syst. Evol. Microbiol.">
        <title>The Global Catalogue of Microorganisms (GCM) 10K type strain sequencing project: providing services to taxonomists for standard genome sequencing and annotation.</title>
        <authorList>
            <consortium name="The Broad Institute Genomics Platform"/>
            <consortium name="The Broad Institute Genome Sequencing Center for Infectious Disease"/>
            <person name="Wu L."/>
            <person name="Ma J."/>
        </authorList>
    </citation>
    <scope>NUCLEOTIDE SEQUENCE [LARGE SCALE GENOMIC DNA]</scope>
    <source>
        <strain evidence="3 4">JCM 11117</strain>
    </source>
</reference>
<proteinExistence type="predicted"/>
<dbReference type="SUPFAM" id="SSF53474">
    <property type="entry name" value="alpha/beta-Hydrolases"/>
    <property type="match status" value="1"/>
</dbReference>
<dbReference type="InterPro" id="IPR029058">
    <property type="entry name" value="AB_hydrolase_fold"/>
</dbReference>
<protein>
    <recommendedName>
        <fullName evidence="2">AB hydrolase-1 domain-containing protein</fullName>
    </recommendedName>
</protein>
<sequence>MTIGTATTRRIGIGPAELEIDDSGRGGIPVVLVHGWLGSRQTWSGVRPALERRHRVVSLDLRGHGASSAPDAGYTALDMAGDVAGLIRELALGPSVVLAHSMGASVATRLAIAEPGLVSALVLVDPDYGGDPAHRADLAALIRDADDETVKARVVHLFRTRIDAATRSAALRELHLAGVLATRARVVAQTLRANLDPATSIRFRPEAEAVLPRRTQPVLSLHRLAARAAWESGQATHPSSAAVAVPSAGHWIHEERPDLLVERMEAWVDALTPRTGAR</sequence>
<feature type="domain" description="AB hydrolase-1" evidence="2">
    <location>
        <begin position="29"/>
        <end position="257"/>
    </location>
</feature>
<accession>A0ABN1N837</accession>
<dbReference type="InterPro" id="IPR000073">
    <property type="entry name" value="AB_hydrolase_1"/>
</dbReference>
<comment type="caution">
    <text evidence="3">The sequence shown here is derived from an EMBL/GenBank/DDBJ whole genome shotgun (WGS) entry which is preliminary data.</text>
</comment>
<dbReference type="PRINTS" id="PR00111">
    <property type="entry name" value="ABHYDROLASE"/>
</dbReference>
<dbReference type="Pfam" id="PF00561">
    <property type="entry name" value="Abhydrolase_1"/>
    <property type="match status" value="1"/>
</dbReference>
<dbReference type="EMBL" id="BAAAHP010000177">
    <property type="protein sequence ID" value="GAA0896702.1"/>
    <property type="molecule type" value="Genomic_DNA"/>
</dbReference>
<evidence type="ECO:0000259" key="2">
    <source>
        <dbReference type="Pfam" id="PF00561"/>
    </source>
</evidence>
<evidence type="ECO:0000313" key="4">
    <source>
        <dbReference type="Proteomes" id="UP001499967"/>
    </source>
</evidence>
<name>A0ABN1N837_9PSEU</name>
<evidence type="ECO:0000256" key="1">
    <source>
        <dbReference type="ARBA" id="ARBA00022801"/>
    </source>
</evidence>
<dbReference type="PANTHER" id="PTHR43798:SF31">
    <property type="entry name" value="AB HYDROLASE SUPERFAMILY PROTEIN YCLE"/>
    <property type="match status" value="1"/>
</dbReference>
<organism evidence="3 4">
    <name type="scientific">Pseudonocardia zijingensis</name>
    <dbReference type="NCBI Taxonomy" id="153376"/>
    <lineage>
        <taxon>Bacteria</taxon>
        <taxon>Bacillati</taxon>
        <taxon>Actinomycetota</taxon>
        <taxon>Actinomycetes</taxon>
        <taxon>Pseudonocardiales</taxon>
        <taxon>Pseudonocardiaceae</taxon>
        <taxon>Pseudonocardia</taxon>
    </lineage>
</organism>
<evidence type="ECO:0000313" key="3">
    <source>
        <dbReference type="EMBL" id="GAA0896702.1"/>
    </source>
</evidence>
<dbReference type="Gene3D" id="3.40.50.1820">
    <property type="entry name" value="alpha/beta hydrolase"/>
    <property type="match status" value="1"/>
</dbReference>
<dbReference type="Proteomes" id="UP001499967">
    <property type="component" value="Unassembled WGS sequence"/>
</dbReference>
<dbReference type="RefSeq" id="WP_343944585.1">
    <property type="nucleotide sequence ID" value="NZ_BAAAHP010000177.1"/>
</dbReference>
<keyword evidence="1" id="KW-0378">Hydrolase</keyword>